<gene>
    <name evidence="2" type="ORF">MM415A00846_0008</name>
    <name evidence="1" type="ORF">MM415B00619_0020</name>
</gene>
<organism evidence="2">
    <name type="scientific">viral metagenome</name>
    <dbReference type="NCBI Taxonomy" id="1070528"/>
    <lineage>
        <taxon>unclassified sequences</taxon>
        <taxon>metagenomes</taxon>
        <taxon>organismal metagenomes</taxon>
    </lineage>
</organism>
<reference evidence="2" key="1">
    <citation type="submission" date="2020-03" db="EMBL/GenBank/DDBJ databases">
        <title>The deep terrestrial virosphere.</title>
        <authorList>
            <person name="Holmfeldt K."/>
            <person name="Nilsson E."/>
            <person name="Simone D."/>
            <person name="Lopez-Fernandez M."/>
            <person name="Wu X."/>
            <person name="de Brujin I."/>
            <person name="Lundin D."/>
            <person name="Andersson A."/>
            <person name="Bertilsson S."/>
            <person name="Dopson M."/>
        </authorList>
    </citation>
    <scope>NUCLEOTIDE SEQUENCE</scope>
    <source>
        <strain evidence="2">MM415A00846</strain>
        <strain evidence="1">MM415B00619</strain>
    </source>
</reference>
<dbReference type="EMBL" id="MT142389">
    <property type="protein sequence ID" value="QJA79629.1"/>
    <property type="molecule type" value="Genomic_DNA"/>
</dbReference>
<proteinExistence type="predicted"/>
<dbReference type="EMBL" id="MT141499">
    <property type="protein sequence ID" value="QJA63541.1"/>
    <property type="molecule type" value="Genomic_DNA"/>
</dbReference>
<evidence type="ECO:0000313" key="2">
    <source>
        <dbReference type="EMBL" id="QJA79629.1"/>
    </source>
</evidence>
<accession>A0A6M3KCK2</accession>
<evidence type="ECO:0000313" key="1">
    <source>
        <dbReference type="EMBL" id="QJA63541.1"/>
    </source>
</evidence>
<protein>
    <submittedName>
        <fullName evidence="2">Uncharacterized protein</fullName>
    </submittedName>
</protein>
<sequence>MTKPDVKIKYSSQEIDNLGFDEDFHLPITEGGGFDGVNIQRINASNMSIKIEYDANDNPIYLGFASPGTAITTALWQIRKLTFDANNNITSMAYANGSPNFDSIWNARDELDYS</sequence>
<name>A0A6M3KCK2_9ZZZZ</name>
<dbReference type="AlphaFoldDB" id="A0A6M3KCK2"/>